<accession>A0A0C3ETX1</accession>
<name>A0A0C3ETX1_PILCF</name>
<proteinExistence type="predicted"/>
<dbReference type="EMBL" id="KN833382">
    <property type="protein sequence ID" value="KIM71256.1"/>
    <property type="molecule type" value="Genomic_DNA"/>
</dbReference>
<evidence type="ECO:0000313" key="1">
    <source>
        <dbReference type="EMBL" id="KIM71256.1"/>
    </source>
</evidence>
<sequence length="145" mass="16473">MQMECKDGCMKGEVKCFWRDDLKQAKACYKCNTHKRLCTKDGVGQKGSEAGPSKKRKVVVEKVEKGKGKEKEVDIWGEILAELWGLWADMQEFWGEFQNMVQVGNHIARHMKAVARDVCDLADHFVLGNGVQREVEEEALEGTLQ</sequence>
<keyword evidence="2" id="KW-1185">Reference proteome</keyword>
<dbReference type="AlphaFoldDB" id="A0A0C3ETX1"/>
<dbReference type="InParanoid" id="A0A0C3ETX1"/>
<dbReference type="HOGENOM" id="CLU_1787560_0_0_1"/>
<gene>
    <name evidence="1" type="ORF">PILCRDRAFT_17228</name>
</gene>
<organism evidence="1 2">
    <name type="scientific">Piloderma croceum (strain F 1598)</name>
    <dbReference type="NCBI Taxonomy" id="765440"/>
    <lineage>
        <taxon>Eukaryota</taxon>
        <taxon>Fungi</taxon>
        <taxon>Dikarya</taxon>
        <taxon>Basidiomycota</taxon>
        <taxon>Agaricomycotina</taxon>
        <taxon>Agaricomycetes</taxon>
        <taxon>Agaricomycetidae</taxon>
        <taxon>Atheliales</taxon>
        <taxon>Atheliaceae</taxon>
        <taxon>Piloderma</taxon>
    </lineage>
</organism>
<evidence type="ECO:0000313" key="2">
    <source>
        <dbReference type="Proteomes" id="UP000054166"/>
    </source>
</evidence>
<reference evidence="2" key="2">
    <citation type="submission" date="2015-01" db="EMBL/GenBank/DDBJ databases">
        <title>Evolutionary Origins and Diversification of the Mycorrhizal Mutualists.</title>
        <authorList>
            <consortium name="DOE Joint Genome Institute"/>
            <consortium name="Mycorrhizal Genomics Consortium"/>
            <person name="Kohler A."/>
            <person name="Kuo A."/>
            <person name="Nagy L.G."/>
            <person name="Floudas D."/>
            <person name="Copeland A."/>
            <person name="Barry K.W."/>
            <person name="Cichocki N."/>
            <person name="Veneault-Fourrey C."/>
            <person name="LaButti K."/>
            <person name="Lindquist E.A."/>
            <person name="Lipzen A."/>
            <person name="Lundell T."/>
            <person name="Morin E."/>
            <person name="Murat C."/>
            <person name="Riley R."/>
            <person name="Ohm R."/>
            <person name="Sun H."/>
            <person name="Tunlid A."/>
            <person name="Henrissat B."/>
            <person name="Grigoriev I.V."/>
            <person name="Hibbett D.S."/>
            <person name="Martin F."/>
        </authorList>
    </citation>
    <scope>NUCLEOTIDE SEQUENCE [LARGE SCALE GENOMIC DNA]</scope>
    <source>
        <strain evidence="2">F 1598</strain>
    </source>
</reference>
<reference evidence="1 2" key="1">
    <citation type="submission" date="2014-04" db="EMBL/GenBank/DDBJ databases">
        <authorList>
            <consortium name="DOE Joint Genome Institute"/>
            <person name="Kuo A."/>
            <person name="Tarkka M."/>
            <person name="Buscot F."/>
            <person name="Kohler A."/>
            <person name="Nagy L.G."/>
            <person name="Floudas D."/>
            <person name="Copeland A."/>
            <person name="Barry K.W."/>
            <person name="Cichocki N."/>
            <person name="Veneault-Fourrey C."/>
            <person name="LaButti K."/>
            <person name="Lindquist E.A."/>
            <person name="Lipzen A."/>
            <person name="Lundell T."/>
            <person name="Morin E."/>
            <person name="Murat C."/>
            <person name="Sun H."/>
            <person name="Tunlid A."/>
            <person name="Henrissat B."/>
            <person name="Grigoriev I.V."/>
            <person name="Hibbett D.S."/>
            <person name="Martin F."/>
            <person name="Nordberg H.P."/>
            <person name="Cantor M.N."/>
            <person name="Hua S.X."/>
        </authorList>
    </citation>
    <scope>NUCLEOTIDE SEQUENCE [LARGE SCALE GENOMIC DNA]</scope>
    <source>
        <strain evidence="1 2">F 1598</strain>
    </source>
</reference>
<protein>
    <submittedName>
        <fullName evidence="1">Uncharacterized protein</fullName>
    </submittedName>
</protein>
<dbReference type="Proteomes" id="UP000054166">
    <property type="component" value="Unassembled WGS sequence"/>
</dbReference>